<comment type="caution">
    <text evidence="1">The sequence shown here is derived from an EMBL/GenBank/DDBJ whole genome shotgun (WGS) entry which is preliminary data.</text>
</comment>
<proteinExistence type="predicted"/>
<accession>A0ABD1EBG8</accession>
<dbReference type="EMBL" id="JBDJPC010000009">
    <property type="protein sequence ID" value="KAL1491988.1"/>
    <property type="molecule type" value="Genomic_DNA"/>
</dbReference>
<gene>
    <name evidence="1" type="ORF">ABEB36_012498</name>
</gene>
<organism evidence="1 2">
    <name type="scientific">Hypothenemus hampei</name>
    <name type="common">Coffee berry borer</name>
    <dbReference type="NCBI Taxonomy" id="57062"/>
    <lineage>
        <taxon>Eukaryota</taxon>
        <taxon>Metazoa</taxon>
        <taxon>Ecdysozoa</taxon>
        <taxon>Arthropoda</taxon>
        <taxon>Hexapoda</taxon>
        <taxon>Insecta</taxon>
        <taxon>Pterygota</taxon>
        <taxon>Neoptera</taxon>
        <taxon>Endopterygota</taxon>
        <taxon>Coleoptera</taxon>
        <taxon>Polyphaga</taxon>
        <taxon>Cucujiformia</taxon>
        <taxon>Curculionidae</taxon>
        <taxon>Scolytinae</taxon>
        <taxon>Hypothenemus</taxon>
    </lineage>
</organism>
<evidence type="ECO:0000313" key="2">
    <source>
        <dbReference type="Proteomes" id="UP001566132"/>
    </source>
</evidence>
<dbReference type="AlphaFoldDB" id="A0ABD1EBG8"/>
<reference evidence="1 2" key="1">
    <citation type="submission" date="2024-05" db="EMBL/GenBank/DDBJ databases">
        <title>Genetic variation in Jamaican populations of the coffee berry borer (Hypothenemus hampei).</title>
        <authorList>
            <person name="Errbii M."/>
            <person name="Myrie A."/>
        </authorList>
    </citation>
    <scope>NUCLEOTIDE SEQUENCE [LARGE SCALE GENOMIC DNA]</scope>
    <source>
        <strain evidence="1">JA-Hopewell-2020-01-JO</strain>
        <tissue evidence="1">Whole body</tissue>
    </source>
</reference>
<name>A0ABD1EBG8_HYPHA</name>
<evidence type="ECO:0000313" key="1">
    <source>
        <dbReference type="EMBL" id="KAL1491988.1"/>
    </source>
</evidence>
<sequence>MKTQMYQINNILFNAVGVVQLILNRWDDYDSEISLKLILVEYQEHHTEAKWKLASNYSYLVLPKMLGTLKYPEDILTGTEITLFATPVYPVTTTTMYPTTPTSTSTTSSTITGSRPSFSVSLVTFENVDDQFLYETIGLKQFYSDKEEGFNKALPELLESLQKYENRDIWKVAVSCSYVQNYTDYVWLYESYTHTDVIVFV</sequence>
<protein>
    <submittedName>
        <fullName evidence="1">Uncharacterized protein</fullName>
    </submittedName>
</protein>
<dbReference type="Proteomes" id="UP001566132">
    <property type="component" value="Unassembled WGS sequence"/>
</dbReference>
<keyword evidence="2" id="KW-1185">Reference proteome</keyword>